<evidence type="ECO:0000256" key="2">
    <source>
        <dbReference type="ARBA" id="ARBA00022730"/>
    </source>
</evidence>
<evidence type="ECO:0000256" key="4">
    <source>
        <dbReference type="ARBA" id="ARBA00022980"/>
    </source>
</evidence>
<dbReference type="EMBL" id="UINC01000965">
    <property type="protein sequence ID" value="SUZ65683.1"/>
    <property type="molecule type" value="Genomic_DNA"/>
</dbReference>
<dbReference type="GO" id="GO:0003735">
    <property type="term" value="F:structural constituent of ribosome"/>
    <property type="evidence" value="ECO:0007669"/>
    <property type="project" value="InterPro"/>
</dbReference>
<keyword evidence="4" id="KW-0689">Ribosomal protein</keyword>
<proteinExistence type="inferred from homology"/>
<keyword evidence="3" id="KW-0694">RNA-binding</keyword>
<dbReference type="PRINTS" id="PR00973">
    <property type="entry name" value="RIBOSOMALS17"/>
</dbReference>
<evidence type="ECO:0008006" key="7">
    <source>
        <dbReference type="Google" id="ProtNLM"/>
    </source>
</evidence>
<dbReference type="PANTHER" id="PTHR10744:SF1">
    <property type="entry name" value="SMALL RIBOSOMAL SUBUNIT PROTEIN US17M"/>
    <property type="match status" value="1"/>
</dbReference>
<dbReference type="NCBIfam" id="NF004123">
    <property type="entry name" value="PRK05610.1"/>
    <property type="match status" value="1"/>
</dbReference>
<reference evidence="6" key="1">
    <citation type="submission" date="2018-05" db="EMBL/GenBank/DDBJ databases">
        <authorList>
            <person name="Lanie J.A."/>
            <person name="Ng W.-L."/>
            <person name="Kazmierczak K.M."/>
            <person name="Andrzejewski T.M."/>
            <person name="Davidsen T.M."/>
            <person name="Wayne K.J."/>
            <person name="Tettelin H."/>
            <person name="Glass J.I."/>
            <person name="Rusch D."/>
            <person name="Podicherti R."/>
            <person name="Tsui H.-C.T."/>
            <person name="Winkler M.E."/>
        </authorList>
    </citation>
    <scope>NUCLEOTIDE SEQUENCE</scope>
</reference>
<dbReference type="HAMAP" id="MF_01345_B">
    <property type="entry name" value="Ribosomal_uS17_B"/>
    <property type="match status" value="1"/>
</dbReference>
<gene>
    <name evidence="6" type="ORF">METZ01_LOCUS18537</name>
</gene>
<keyword evidence="2" id="KW-0699">rRNA-binding</keyword>
<dbReference type="InterPro" id="IPR012340">
    <property type="entry name" value="NA-bd_OB-fold"/>
</dbReference>
<dbReference type="GO" id="GO:0019843">
    <property type="term" value="F:rRNA binding"/>
    <property type="evidence" value="ECO:0007669"/>
    <property type="project" value="UniProtKB-KW"/>
</dbReference>
<evidence type="ECO:0000256" key="1">
    <source>
        <dbReference type="ARBA" id="ARBA00010254"/>
    </source>
</evidence>
<dbReference type="Gene3D" id="2.40.50.140">
    <property type="entry name" value="Nucleic acid-binding proteins"/>
    <property type="match status" value="1"/>
</dbReference>
<keyword evidence="5" id="KW-0687">Ribonucleoprotein</keyword>
<sequence length="85" mass="9868">MRKRQSLVGKVISTKMDSTVNVRVTREIAHPIYHKRVKQYKNYLAHAASLKPKDGDIVKITAIRPMSKRKRWQISEIIREAVKIG</sequence>
<evidence type="ECO:0000313" key="6">
    <source>
        <dbReference type="EMBL" id="SUZ65683.1"/>
    </source>
</evidence>
<organism evidence="6">
    <name type="scientific">marine metagenome</name>
    <dbReference type="NCBI Taxonomy" id="408172"/>
    <lineage>
        <taxon>unclassified sequences</taxon>
        <taxon>metagenomes</taxon>
        <taxon>ecological metagenomes</taxon>
    </lineage>
</organism>
<protein>
    <recommendedName>
        <fullName evidence="7">30S ribosomal protein S17</fullName>
    </recommendedName>
</protein>
<dbReference type="SUPFAM" id="SSF50249">
    <property type="entry name" value="Nucleic acid-binding proteins"/>
    <property type="match status" value="1"/>
</dbReference>
<dbReference type="Pfam" id="PF00366">
    <property type="entry name" value="Ribosomal_S17"/>
    <property type="match status" value="1"/>
</dbReference>
<dbReference type="InterPro" id="IPR000266">
    <property type="entry name" value="Ribosomal_uS17"/>
</dbReference>
<accession>A0A381PJR6</accession>
<dbReference type="CDD" id="cd00364">
    <property type="entry name" value="Ribosomal_uS17"/>
    <property type="match status" value="1"/>
</dbReference>
<dbReference type="AlphaFoldDB" id="A0A381PJR6"/>
<dbReference type="InterPro" id="IPR019984">
    <property type="entry name" value="Ribosomal_uS17_bact/chlr"/>
</dbReference>
<dbReference type="GO" id="GO:0022627">
    <property type="term" value="C:cytosolic small ribosomal subunit"/>
    <property type="evidence" value="ECO:0007669"/>
    <property type="project" value="TreeGrafter"/>
</dbReference>
<dbReference type="GO" id="GO:0006412">
    <property type="term" value="P:translation"/>
    <property type="evidence" value="ECO:0007669"/>
    <property type="project" value="InterPro"/>
</dbReference>
<name>A0A381PJR6_9ZZZZ</name>
<evidence type="ECO:0000256" key="5">
    <source>
        <dbReference type="ARBA" id="ARBA00023274"/>
    </source>
</evidence>
<evidence type="ECO:0000256" key="3">
    <source>
        <dbReference type="ARBA" id="ARBA00022884"/>
    </source>
</evidence>
<dbReference type="PANTHER" id="PTHR10744">
    <property type="entry name" value="40S RIBOSOMAL PROTEIN S11 FAMILY MEMBER"/>
    <property type="match status" value="1"/>
</dbReference>
<comment type="similarity">
    <text evidence="1">Belongs to the universal ribosomal protein uS17 family.</text>
</comment>